<gene>
    <name evidence="8" type="primary">hydN</name>
    <name evidence="8" type="ORF">EAO28_21205</name>
</gene>
<dbReference type="Pfam" id="PF12837">
    <property type="entry name" value="Fer4_6"/>
    <property type="match status" value="1"/>
</dbReference>
<evidence type="ECO:0000256" key="5">
    <source>
        <dbReference type="ARBA" id="ARBA00023014"/>
    </source>
</evidence>
<reference evidence="8 9" key="1">
    <citation type="journal article" date="2019" name="Antimicrob. Agents Chemother.">
        <title>Applying Rapid Whole Genome Sequencing to Predict Phenotypic Antimicrobial Susceptibility Testing Results Among Carbapenem-Resistant Klebsiella pneumoniae Clinical Isolates.</title>
        <authorList>
            <person name="Tamma P.D."/>
            <person name="Fan Y."/>
            <person name="Bergman Y."/>
            <person name="Pertea G."/>
            <person name="Kazmi A."/>
            <person name="Lewis S."/>
            <person name="Carroll K.C."/>
            <person name="Schatz M.C."/>
            <person name="Timp W."/>
            <person name="Simner P.J."/>
        </authorList>
    </citation>
    <scope>NUCLEOTIDE SEQUENCE [LARGE SCALE GENOMIC DNA]</scope>
    <source>
        <strain evidence="8 9">KLPN_33</strain>
    </source>
</reference>
<dbReference type="EMBL" id="RCZY01000002">
    <property type="protein sequence ID" value="RRE43914.1"/>
    <property type="molecule type" value="Genomic_DNA"/>
</dbReference>
<dbReference type="PANTHER" id="PTHR42859:SF17">
    <property type="entry name" value="ELECTRON TRANSPORT PROTEIN HYDN-RELATED"/>
    <property type="match status" value="1"/>
</dbReference>
<keyword evidence="5" id="KW-0411">Iron-sulfur</keyword>
<dbReference type="Pfam" id="PF12800">
    <property type="entry name" value="Fer4_4"/>
    <property type="match status" value="1"/>
</dbReference>
<feature type="region of interest" description="Disordered" evidence="6">
    <location>
        <begin position="169"/>
        <end position="188"/>
    </location>
</feature>
<dbReference type="PANTHER" id="PTHR42859">
    <property type="entry name" value="OXIDOREDUCTASE"/>
    <property type="match status" value="1"/>
</dbReference>
<protein>
    <submittedName>
        <fullName evidence="8">Electron transport protein HydN</fullName>
    </submittedName>
</protein>
<evidence type="ECO:0000313" key="9">
    <source>
        <dbReference type="Proteomes" id="UP000272440"/>
    </source>
</evidence>
<organism evidence="8 9">
    <name type="scientific">Klebsiella pneumoniae</name>
    <dbReference type="NCBI Taxonomy" id="573"/>
    <lineage>
        <taxon>Bacteria</taxon>
        <taxon>Pseudomonadati</taxon>
        <taxon>Pseudomonadota</taxon>
        <taxon>Gammaproteobacteria</taxon>
        <taxon>Enterobacterales</taxon>
        <taxon>Enterobacteriaceae</taxon>
        <taxon>Klebsiella/Raoultella group</taxon>
        <taxon>Klebsiella</taxon>
        <taxon>Klebsiella pneumoniae complex</taxon>
    </lineage>
</organism>
<keyword evidence="4" id="KW-0408">Iron</keyword>
<keyword evidence="3" id="KW-0677">Repeat</keyword>
<evidence type="ECO:0000256" key="3">
    <source>
        <dbReference type="ARBA" id="ARBA00022737"/>
    </source>
</evidence>
<dbReference type="GO" id="GO:0051539">
    <property type="term" value="F:4 iron, 4 sulfur cluster binding"/>
    <property type="evidence" value="ECO:0007669"/>
    <property type="project" value="UniProtKB-KW"/>
</dbReference>
<dbReference type="SUPFAM" id="SSF54862">
    <property type="entry name" value="4Fe-4S ferredoxins"/>
    <property type="match status" value="1"/>
</dbReference>
<evidence type="ECO:0000256" key="1">
    <source>
        <dbReference type="ARBA" id="ARBA00022485"/>
    </source>
</evidence>
<evidence type="ECO:0000256" key="2">
    <source>
        <dbReference type="ARBA" id="ARBA00022723"/>
    </source>
</evidence>
<dbReference type="InterPro" id="IPR017896">
    <property type="entry name" value="4Fe4S_Fe-S-bd"/>
</dbReference>
<dbReference type="AlphaFoldDB" id="A0A3P2EL24"/>
<keyword evidence="2" id="KW-0479">Metal-binding</keyword>
<dbReference type="NCBIfam" id="NF007658">
    <property type="entry name" value="PRK10330.1"/>
    <property type="match status" value="1"/>
</dbReference>
<name>A0A3P2EL24_KLEPN</name>
<dbReference type="InterPro" id="IPR017900">
    <property type="entry name" value="4Fe4S_Fe_S_CS"/>
</dbReference>
<sequence length="188" mass="20568">MNRFIIADASKCIGCRTCEVACVVSHQEHQDCASLTPHTFQPRIHVIKGVNVSTATACRQCEDAPCANVCPNGAISRDKGFVHVMQERCIGCKTCVVACPYGAMEVVVRPVIRHSGAGLNVVAEKAEANKCDLCFHRESGPACMEVCPTHALVCVDRNKLEQMNIEKRRRTALASKSRHERGANPHSR</sequence>
<feature type="compositionally biased region" description="Basic residues" evidence="6">
    <location>
        <begin position="169"/>
        <end position="179"/>
    </location>
</feature>
<dbReference type="CDD" id="cd10554">
    <property type="entry name" value="HycB_like"/>
    <property type="match status" value="1"/>
</dbReference>
<dbReference type="Gene3D" id="3.30.70.20">
    <property type="match status" value="2"/>
</dbReference>
<feature type="domain" description="4Fe-4S ferredoxin-type" evidence="7">
    <location>
        <begin position="2"/>
        <end position="22"/>
    </location>
</feature>
<dbReference type="PROSITE" id="PS00198">
    <property type="entry name" value="4FE4S_FER_1"/>
    <property type="match status" value="1"/>
</dbReference>
<keyword evidence="1" id="KW-0004">4Fe-4S</keyword>
<proteinExistence type="predicted"/>
<evidence type="ECO:0000313" key="8">
    <source>
        <dbReference type="EMBL" id="RRE43914.1"/>
    </source>
</evidence>
<evidence type="ECO:0000256" key="6">
    <source>
        <dbReference type="SAM" id="MobiDB-lite"/>
    </source>
</evidence>
<dbReference type="Proteomes" id="UP000272440">
    <property type="component" value="Unassembled WGS sequence"/>
</dbReference>
<evidence type="ECO:0000256" key="4">
    <source>
        <dbReference type="ARBA" id="ARBA00023004"/>
    </source>
</evidence>
<accession>A0A3P2EL24</accession>
<dbReference type="GO" id="GO:0046872">
    <property type="term" value="F:metal ion binding"/>
    <property type="evidence" value="ECO:0007669"/>
    <property type="project" value="UniProtKB-KW"/>
</dbReference>
<feature type="domain" description="4Fe-4S ferredoxin-type" evidence="7">
    <location>
        <begin position="80"/>
        <end position="109"/>
    </location>
</feature>
<dbReference type="PROSITE" id="PS51379">
    <property type="entry name" value="4FE4S_FER_2"/>
    <property type="match status" value="2"/>
</dbReference>
<dbReference type="InterPro" id="IPR050294">
    <property type="entry name" value="RnfB_subfamily"/>
</dbReference>
<evidence type="ECO:0000259" key="7">
    <source>
        <dbReference type="PROSITE" id="PS51379"/>
    </source>
</evidence>
<comment type="caution">
    <text evidence="8">The sequence shown here is derived from an EMBL/GenBank/DDBJ whole genome shotgun (WGS) entry which is preliminary data.</text>
</comment>